<evidence type="ECO:0000313" key="2">
    <source>
        <dbReference type="Proteomes" id="UP001152795"/>
    </source>
</evidence>
<accession>A0A6S7HBV5</accession>
<reference evidence="1" key="1">
    <citation type="submission" date="2020-04" db="EMBL/GenBank/DDBJ databases">
        <authorList>
            <person name="Alioto T."/>
            <person name="Alioto T."/>
            <person name="Gomez Garrido J."/>
        </authorList>
    </citation>
    <scope>NUCLEOTIDE SEQUENCE</scope>
    <source>
        <strain evidence="1">A484AB</strain>
    </source>
</reference>
<dbReference type="OrthoDB" id="10050617at2759"/>
<evidence type="ECO:0000313" key="1">
    <source>
        <dbReference type="EMBL" id="CAB3993640.1"/>
    </source>
</evidence>
<dbReference type="AlphaFoldDB" id="A0A6S7HBV5"/>
<protein>
    <submittedName>
        <fullName evidence="1">Uncharacterized protein</fullName>
    </submittedName>
</protein>
<proteinExistence type="predicted"/>
<comment type="caution">
    <text evidence="1">The sequence shown here is derived from an EMBL/GenBank/DDBJ whole genome shotgun (WGS) entry which is preliminary data.</text>
</comment>
<dbReference type="InterPro" id="IPR001846">
    <property type="entry name" value="VWF_type-D"/>
</dbReference>
<gene>
    <name evidence="1" type="ORF">PACLA_8A049134</name>
</gene>
<dbReference type="PROSITE" id="PS51233">
    <property type="entry name" value="VWFD"/>
    <property type="match status" value="1"/>
</dbReference>
<name>A0A6S7HBV5_PARCT</name>
<dbReference type="EMBL" id="CACRXK020002299">
    <property type="protein sequence ID" value="CAB3993640.1"/>
    <property type="molecule type" value="Genomic_DNA"/>
</dbReference>
<dbReference type="Proteomes" id="UP001152795">
    <property type="component" value="Unassembled WGS sequence"/>
</dbReference>
<sequence length="141" mass="15190">MAAILKPQVLKDDGMENKSGLQIQVDGNVFPPSSNATALDSGIILSLVNNTFEIGTPLGNGIRIKEAAHGTFFTFVTAFLSSYENSSVGLAGKWNGNMDDDFTLPNGTVLPINMNDSEIFHNFGEACEFISSYYTQSIDLS</sequence>
<dbReference type="InterPro" id="IPR051495">
    <property type="entry name" value="Epithelial_Barrier/Signaling"/>
</dbReference>
<keyword evidence="2" id="KW-1185">Reference proteome</keyword>
<dbReference type="PANTHER" id="PTHR13802:SF52">
    <property type="entry name" value="MUCIN-4"/>
    <property type="match status" value="1"/>
</dbReference>
<dbReference type="PANTHER" id="PTHR13802">
    <property type="entry name" value="MUCIN 4-RELATED"/>
    <property type="match status" value="1"/>
</dbReference>
<organism evidence="1 2">
    <name type="scientific">Paramuricea clavata</name>
    <name type="common">Red gorgonian</name>
    <name type="synonym">Violescent sea-whip</name>
    <dbReference type="NCBI Taxonomy" id="317549"/>
    <lineage>
        <taxon>Eukaryota</taxon>
        <taxon>Metazoa</taxon>
        <taxon>Cnidaria</taxon>
        <taxon>Anthozoa</taxon>
        <taxon>Octocorallia</taxon>
        <taxon>Malacalcyonacea</taxon>
        <taxon>Plexauridae</taxon>
        <taxon>Paramuricea</taxon>
    </lineage>
</organism>